<comment type="caution">
    <text evidence="1">The sequence shown here is derived from an EMBL/GenBank/DDBJ whole genome shotgun (WGS) entry which is preliminary data.</text>
</comment>
<accession>A0ACB9MYE0</accession>
<proteinExistence type="predicted"/>
<organism evidence="1 2">
    <name type="scientific">Bauhinia variegata</name>
    <name type="common">Purple orchid tree</name>
    <name type="synonym">Phanera variegata</name>
    <dbReference type="NCBI Taxonomy" id="167791"/>
    <lineage>
        <taxon>Eukaryota</taxon>
        <taxon>Viridiplantae</taxon>
        <taxon>Streptophyta</taxon>
        <taxon>Embryophyta</taxon>
        <taxon>Tracheophyta</taxon>
        <taxon>Spermatophyta</taxon>
        <taxon>Magnoliopsida</taxon>
        <taxon>eudicotyledons</taxon>
        <taxon>Gunneridae</taxon>
        <taxon>Pentapetalae</taxon>
        <taxon>rosids</taxon>
        <taxon>fabids</taxon>
        <taxon>Fabales</taxon>
        <taxon>Fabaceae</taxon>
        <taxon>Cercidoideae</taxon>
        <taxon>Cercideae</taxon>
        <taxon>Bauhiniinae</taxon>
        <taxon>Bauhinia</taxon>
    </lineage>
</organism>
<evidence type="ECO:0000313" key="1">
    <source>
        <dbReference type="EMBL" id="KAI4328691.1"/>
    </source>
</evidence>
<evidence type="ECO:0000313" key="2">
    <source>
        <dbReference type="Proteomes" id="UP000828941"/>
    </source>
</evidence>
<dbReference type="EMBL" id="CM039433">
    <property type="protein sequence ID" value="KAI4328691.1"/>
    <property type="molecule type" value="Genomic_DNA"/>
</dbReference>
<reference evidence="1 2" key="1">
    <citation type="journal article" date="2022" name="DNA Res.">
        <title>Chromosomal-level genome assembly of the orchid tree Bauhinia variegata (Leguminosae; Cercidoideae) supports the allotetraploid origin hypothesis of Bauhinia.</title>
        <authorList>
            <person name="Zhong Y."/>
            <person name="Chen Y."/>
            <person name="Zheng D."/>
            <person name="Pang J."/>
            <person name="Liu Y."/>
            <person name="Luo S."/>
            <person name="Meng S."/>
            <person name="Qian L."/>
            <person name="Wei D."/>
            <person name="Dai S."/>
            <person name="Zhou R."/>
        </authorList>
    </citation>
    <scope>NUCLEOTIDE SEQUENCE [LARGE SCALE GENOMIC DNA]</scope>
    <source>
        <strain evidence="1">BV-YZ2020</strain>
    </source>
</reference>
<sequence>MAADNEKRPDKVLHYWLKISAAKSPLFIYVIIFFVIFLLIYALSIMSHPSPLLFGLRSHQTPIEVQTLEEDCESDQDPLVPPRNIPREERIAWFKTQLPKLDILKPSNSSETFHFRVLSFLNQGCSTLFHMIWLTPAKSFGKREFLTMETLFKVNPQACLVILSSAMDSRRGYKILKPLLDRRFKVLAITPDLPFLVKRTPAQAWLEEIKSGTKDPGSIPLSQNLSNLIRLAMLYKYGGVYMDTDLIVLKDFSVFRNAIGAQSVDSVTKKWNRLNSAIMIFDIRHPILLEFLKEFASTFDGNRWGHNGPYLVSRVIERLERKSKYNVTILPPKTFYPVDWLRIGKLFRKPQNEAESKWMEDRLLELLYTGETYAVHLWNKMSKKLVIEEGSVMARLLTRRCVLCDNTTNT</sequence>
<dbReference type="Proteomes" id="UP000828941">
    <property type="component" value="Chromosome 8"/>
</dbReference>
<protein>
    <submittedName>
        <fullName evidence="1">Uncharacterized protein</fullName>
    </submittedName>
</protein>
<name>A0ACB9MYE0_BAUVA</name>
<gene>
    <name evidence="1" type="ORF">L6164_021026</name>
</gene>
<keyword evidence="2" id="KW-1185">Reference proteome</keyword>